<gene>
    <name evidence="1" type="primary">WBGene00272415</name>
</gene>
<dbReference type="OrthoDB" id="3936150at2759"/>
<dbReference type="AlphaFoldDB" id="A0A2A6BBW4"/>
<keyword evidence="2" id="KW-1185">Reference proteome</keyword>
<reference evidence="1" key="2">
    <citation type="submission" date="2022-06" db="UniProtKB">
        <authorList>
            <consortium name="EnsemblMetazoa"/>
        </authorList>
    </citation>
    <scope>IDENTIFICATION</scope>
    <source>
        <strain evidence="1">PS312</strain>
    </source>
</reference>
<dbReference type="Proteomes" id="UP000005239">
    <property type="component" value="Unassembled WGS sequence"/>
</dbReference>
<accession>A0A2A6BBW4</accession>
<organism evidence="1 2">
    <name type="scientific">Pristionchus pacificus</name>
    <name type="common">Parasitic nematode worm</name>
    <dbReference type="NCBI Taxonomy" id="54126"/>
    <lineage>
        <taxon>Eukaryota</taxon>
        <taxon>Metazoa</taxon>
        <taxon>Ecdysozoa</taxon>
        <taxon>Nematoda</taxon>
        <taxon>Chromadorea</taxon>
        <taxon>Rhabditida</taxon>
        <taxon>Rhabditina</taxon>
        <taxon>Diplogasteromorpha</taxon>
        <taxon>Diplogasteroidea</taxon>
        <taxon>Neodiplogasteridae</taxon>
        <taxon>Pristionchus</taxon>
    </lineage>
</organism>
<protein>
    <submittedName>
        <fullName evidence="1">Uncharacterized protein</fullName>
    </submittedName>
</protein>
<dbReference type="EnsemblMetazoa" id="PPA34046.1">
    <property type="protein sequence ID" value="PPA34046.1"/>
    <property type="gene ID" value="WBGene00272415"/>
</dbReference>
<reference evidence="2" key="1">
    <citation type="journal article" date="2008" name="Nat. Genet.">
        <title>The Pristionchus pacificus genome provides a unique perspective on nematode lifestyle and parasitism.</title>
        <authorList>
            <person name="Dieterich C."/>
            <person name="Clifton S.W."/>
            <person name="Schuster L.N."/>
            <person name="Chinwalla A."/>
            <person name="Delehaunty K."/>
            <person name="Dinkelacker I."/>
            <person name="Fulton L."/>
            <person name="Fulton R."/>
            <person name="Godfrey J."/>
            <person name="Minx P."/>
            <person name="Mitreva M."/>
            <person name="Roeseler W."/>
            <person name="Tian H."/>
            <person name="Witte H."/>
            <person name="Yang S.P."/>
            <person name="Wilson R.K."/>
            <person name="Sommer R.J."/>
        </authorList>
    </citation>
    <scope>NUCLEOTIDE SEQUENCE [LARGE SCALE GENOMIC DNA]</scope>
    <source>
        <strain evidence="2">PS312</strain>
    </source>
</reference>
<evidence type="ECO:0000313" key="1">
    <source>
        <dbReference type="EnsemblMetazoa" id="PPA34046.1"/>
    </source>
</evidence>
<sequence length="111" mass="11813">MDQSNHTESVGRNASSSPFLYKLSVDSFWQHHPPGGYGSGFSHPGISVTAVVLGTEMMGPKFRSVAAISTVVCTAIGQCILLYGSHVPYRLSMASCGSDCSLTTCGVPWLW</sequence>
<evidence type="ECO:0000313" key="2">
    <source>
        <dbReference type="Proteomes" id="UP000005239"/>
    </source>
</evidence>
<accession>A0A8R1UMJ5</accession>
<name>A0A2A6BBW4_PRIPA</name>
<proteinExistence type="predicted"/>